<feature type="compositionally biased region" description="Polar residues" evidence="1">
    <location>
        <begin position="432"/>
        <end position="441"/>
    </location>
</feature>
<feature type="region of interest" description="Disordered" evidence="1">
    <location>
        <begin position="560"/>
        <end position="626"/>
    </location>
</feature>
<feature type="compositionally biased region" description="Pro residues" evidence="1">
    <location>
        <begin position="590"/>
        <end position="604"/>
    </location>
</feature>
<feature type="chain" id="PRO_5015094294" evidence="2">
    <location>
        <begin position="20"/>
        <end position="651"/>
    </location>
</feature>
<reference evidence="3" key="3">
    <citation type="submission" date="2010-09" db="EMBL/GenBank/DDBJ databases">
        <title>Annotation of Gaeumannomyces graminis var. tritici R3-111a-1.</title>
        <authorList>
            <consortium name="The Broad Institute Genome Sequencing Platform"/>
            <person name="Ma L.-J."/>
            <person name="Dead R."/>
            <person name="Young S.K."/>
            <person name="Zeng Q."/>
            <person name="Gargeya S."/>
            <person name="Fitzgerald M."/>
            <person name="Haas B."/>
            <person name="Abouelleil A."/>
            <person name="Alvarado L."/>
            <person name="Arachchi H.M."/>
            <person name="Berlin A."/>
            <person name="Brown A."/>
            <person name="Chapman S.B."/>
            <person name="Chen Z."/>
            <person name="Dunbar C."/>
            <person name="Freedman E."/>
            <person name="Gearin G."/>
            <person name="Gellesch M."/>
            <person name="Goldberg J."/>
            <person name="Griggs A."/>
            <person name="Gujja S."/>
            <person name="Heiman D."/>
            <person name="Howarth C."/>
            <person name="Larson L."/>
            <person name="Lui A."/>
            <person name="MacDonald P.J.P."/>
            <person name="Mehta T."/>
            <person name="Montmayeur A."/>
            <person name="Murphy C."/>
            <person name="Neiman D."/>
            <person name="Pearson M."/>
            <person name="Priest M."/>
            <person name="Roberts A."/>
            <person name="Saif S."/>
            <person name="Shea T."/>
            <person name="Shenoy N."/>
            <person name="Sisk P."/>
            <person name="Stolte C."/>
            <person name="Sykes S."/>
            <person name="Yandava C."/>
            <person name="Wortman J."/>
            <person name="Nusbaum C."/>
            <person name="Birren B."/>
        </authorList>
    </citation>
    <scope>NUCLEOTIDE SEQUENCE</scope>
    <source>
        <strain evidence="3">R3-111a-1</strain>
    </source>
</reference>
<protein>
    <submittedName>
        <fullName evidence="3 4">Uncharacterized protein</fullName>
    </submittedName>
</protein>
<feature type="region of interest" description="Disordered" evidence="1">
    <location>
        <begin position="362"/>
        <end position="397"/>
    </location>
</feature>
<evidence type="ECO:0000256" key="2">
    <source>
        <dbReference type="SAM" id="SignalP"/>
    </source>
</evidence>
<reference evidence="5" key="1">
    <citation type="submission" date="2010-07" db="EMBL/GenBank/DDBJ databases">
        <title>The genome sequence of Gaeumannomyces graminis var. tritici strain R3-111a-1.</title>
        <authorList>
            <consortium name="The Broad Institute Genome Sequencing Platform"/>
            <person name="Ma L.-J."/>
            <person name="Dead R."/>
            <person name="Young S."/>
            <person name="Zeng Q."/>
            <person name="Koehrsen M."/>
            <person name="Alvarado L."/>
            <person name="Berlin A."/>
            <person name="Chapman S.B."/>
            <person name="Chen Z."/>
            <person name="Freedman E."/>
            <person name="Gellesch M."/>
            <person name="Goldberg J."/>
            <person name="Griggs A."/>
            <person name="Gujja S."/>
            <person name="Heilman E.R."/>
            <person name="Heiman D."/>
            <person name="Hepburn T."/>
            <person name="Howarth C."/>
            <person name="Jen D."/>
            <person name="Larson L."/>
            <person name="Mehta T."/>
            <person name="Neiman D."/>
            <person name="Pearson M."/>
            <person name="Roberts A."/>
            <person name="Saif S."/>
            <person name="Shea T."/>
            <person name="Shenoy N."/>
            <person name="Sisk P."/>
            <person name="Stolte C."/>
            <person name="Sykes S."/>
            <person name="Walk T."/>
            <person name="White J."/>
            <person name="Yandava C."/>
            <person name="Haas B."/>
            <person name="Nusbaum C."/>
            <person name="Birren B."/>
        </authorList>
    </citation>
    <scope>NUCLEOTIDE SEQUENCE [LARGE SCALE GENOMIC DNA]</scope>
    <source>
        <strain evidence="5">R3-111a-1</strain>
    </source>
</reference>
<organism evidence="3">
    <name type="scientific">Gaeumannomyces tritici (strain R3-111a-1)</name>
    <name type="common">Wheat and barley take-all root rot fungus</name>
    <name type="synonym">Gaeumannomyces graminis var. tritici</name>
    <dbReference type="NCBI Taxonomy" id="644352"/>
    <lineage>
        <taxon>Eukaryota</taxon>
        <taxon>Fungi</taxon>
        <taxon>Dikarya</taxon>
        <taxon>Ascomycota</taxon>
        <taxon>Pezizomycotina</taxon>
        <taxon>Sordariomycetes</taxon>
        <taxon>Sordariomycetidae</taxon>
        <taxon>Magnaporthales</taxon>
        <taxon>Magnaporthaceae</taxon>
        <taxon>Gaeumannomyces</taxon>
    </lineage>
</organism>
<reference evidence="4" key="5">
    <citation type="submission" date="2018-04" db="UniProtKB">
        <authorList>
            <consortium name="EnsemblFungi"/>
        </authorList>
    </citation>
    <scope>IDENTIFICATION</scope>
    <source>
        <strain evidence="4">R3-111a-1</strain>
    </source>
</reference>
<dbReference type="RefSeq" id="XP_009219352.1">
    <property type="nucleotide sequence ID" value="XM_009221088.1"/>
</dbReference>
<reference evidence="4" key="4">
    <citation type="journal article" date="2015" name="G3 (Bethesda)">
        <title>Genome sequences of three phytopathogenic species of the Magnaporthaceae family of fungi.</title>
        <authorList>
            <person name="Okagaki L.H."/>
            <person name="Nunes C.C."/>
            <person name="Sailsbery J."/>
            <person name="Clay B."/>
            <person name="Brown D."/>
            <person name="John T."/>
            <person name="Oh Y."/>
            <person name="Young N."/>
            <person name="Fitzgerald M."/>
            <person name="Haas B.J."/>
            <person name="Zeng Q."/>
            <person name="Young S."/>
            <person name="Adiconis X."/>
            <person name="Fan L."/>
            <person name="Levin J.Z."/>
            <person name="Mitchell T.K."/>
            <person name="Okubara P.A."/>
            <person name="Farman M.L."/>
            <person name="Kohn L.M."/>
            <person name="Birren B."/>
            <person name="Ma L.-J."/>
            <person name="Dean R.A."/>
        </authorList>
    </citation>
    <scope>NUCLEOTIDE SEQUENCE</scope>
    <source>
        <strain evidence="4">R3-111a-1</strain>
    </source>
</reference>
<keyword evidence="2" id="KW-0732">Signal</keyword>
<accession>J3NPV2</accession>
<reference evidence="3" key="2">
    <citation type="submission" date="2010-07" db="EMBL/GenBank/DDBJ databases">
        <authorList>
            <consortium name="The Broad Institute Genome Sequencing Platform"/>
            <consortium name="Broad Institute Genome Sequencing Center for Infectious Disease"/>
            <person name="Ma L.-J."/>
            <person name="Dead R."/>
            <person name="Young S."/>
            <person name="Zeng Q."/>
            <person name="Koehrsen M."/>
            <person name="Alvarado L."/>
            <person name="Berlin A."/>
            <person name="Chapman S.B."/>
            <person name="Chen Z."/>
            <person name="Freedman E."/>
            <person name="Gellesch M."/>
            <person name="Goldberg J."/>
            <person name="Griggs A."/>
            <person name="Gujja S."/>
            <person name="Heilman E.R."/>
            <person name="Heiman D."/>
            <person name="Hepburn T."/>
            <person name="Howarth C."/>
            <person name="Jen D."/>
            <person name="Larson L."/>
            <person name="Mehta T."/>
            <person name="Neiman D."/>
            <person name="Pearson M."/>
            <person name="Roberts A."/>
            <person name="Saif S."/>
            <person name="Shea T."/>
            <person name="Shenoy N."/>
            <person name="Sisk P."/>
            <person name="Stolte C."/>
            <person name="Sykes S."/>
            <person name="Walk T."/>
            <person name="White J."/>
            <person name="Yandava C."/>
            <person name="Haas B."/>
            <person name="Nusbaum C."/>
            <person name="Birren B."/>
        </authorList>
    </citation>
    <scope>NUCLEOTIDE SEQUENCE</scope>
    <source>
        <strain evidence="3">R3-111a-1</strain>
    </source>
</reference>
<dbReference type="Proteomes" id="UP000006039">
    <property type="component" value="Unassembled WGS sequence"/>
</dbReference>
<dbReference type="HOGENOM" id="CLU_019025_0_0_1"/>
<feature type="region of interest" description="Disordered" evidence="1">
    <location>
        <begin position="414"/>
        <end position="441"/>
    </location>
</feature>
<dbReference type="eggNOG" id="ENOG502RV0S">
    <property type="taxonomic scope" value="Eukaryota"/>
</dbReference>
<feature type="region of interest" description="Disordered" evidence="1">
    <location>
        <begin position="318"/>
        <end position="344"/>
    </location>
</feature>
<sequence length="651" mass="64794">MLFSKLAPALGALVGLAQASPAPLNVVNAARQGDLEVRTIKPCVFNTAKAWQHETLFEGICGAGKNGGPPERLGLHMPKAAMSGDIQVAMMDKFLAEPTVRLDLGGLEAYFEVEIDASASLYQTVELMASGKLDLGVPGLARVKVGAAFALDLVVGVSAAIDVKAGFYVKFPKGCFAEISTVEQKIVSHSFEGLIAKPIQPEVGAHVDLSVAIDLTLGLRLRAAVGIDASIGLKGLDIGVGAGVAVWVNLFSCTHALVKTSACPVQVEEKLALSAGVALKVDVSVGECLKLELAPAVFVTLYAAESVAICCPLRHPESGSGSSGSESGPSPSHGPSSSLAALPSASGTGAFPSAGSGTGLAPIPVATTTGSGPGNNVLPSKPITSGLSAGTAAPDASADISSSLAPADIAEPSATTAHTGLPTGGSAISGAAPTTTMPANVTNGLVTSTVRTTKTYTITSCVASVPNCPASLTQKIVTSTVIATTTVCPATMTAANATAAVPISSTAATMTAMVPVPTVSVVTVTLTTCPVPVTSTFTPPPNCPTPEPTVTITDHVPAETKTAQKPHHHKSKTSVGTGFPAPTGGDYPVPTTPGPYPTGNPAPPTGGAASGSGGLPTPPKSTVPASPVAASAGRAVFGGFAMVLPVLAILL</sequence>
<dbReference type="STRING" id="644352.J3NPV2"/>
<evidence type="ECO:0000256" key="1">
    <source>
        <dbReference type="SAM" id="MobiDB-lite"/>
    </source>
</evidence>
<dbReference type="EMBL" id="GL385396">
    <property type="protein sequence ID" value="EJT78207.1"/>
    <property type="molecule type" value="Genomic_DNA"/>
</dbReference>
<dbReference type="GeneID" id="20343767"/>
<dbReference type="VEuPathDB" id="FungiDB:GGTG_03309"/>
<feature type="signal peptide" evidence="2">
    <location>
        <begin position="1"/>
        <end position="19"/>
    </location>
</feature>
<name>J3NPV2_GAET3</name>
<evidence type="ECO:0000313" key="4">
    <source>
        <dbReference type="EnsemblFungi" id="EJT78207"/>
    </source>
</evidence>
<gene>
    <name evidence="4" type="primary">20343767</name>
    <name evidence="3" type="ORF">GGTG_03309</name>
</gene>
<evidence type="ECO:0000313" key="5">
    <source>
        <dbReference type="Proteomes" id="UP000006039"/>
    </source>
</evidence>
<dbReference type="AlphaFoldDB" id="J3NPV2"/>
<dbReference type="EnsemblFungi" id="EJT78207">
    <property type="protein sequence ID" value="EJT78207"/>
    <property type="gene ID" value="GGTG_03309"/>
</dbReference>
<keyword evidence="5" id="KW-1185">Reference proteome</keyword>
<proteinExistence type="predicted"/>
<evidence type="ECO:0000313" key="3">
    <source>
        <dbReference type="EMBL" id="EJT78207.1"/>
    </source>
</evidence>
<dbReference type="OrthoDB" id="5102830at2759"/>